<protein>
    <submittedName>
        <fullName evidence="1">Uncharacterized protein</fullName>
    </submittedName>
</protein>
<gene>
    <name evidence="1" type="ORF">B0H16DRAFT_1775746</name>
</gene>
<evidence type="ECO:0000313" key="2">
    <source>
        <dbReference type="Proteomes" id="UP001215598"/>
    </source>
</evidence>
<dbReference type="AlphaFoldDB" id="A0AAD7HWK9"/>
<dbReference type="Gene3D" id="3.40.50.150">
    <property type="entry name" value="Vaccinia Virus protein VP39"/>
    <property type="match status" value="1"/>
</dbReference>
<reference evidence="1" key="1">
    <citation type="submission" date="2023-03" db="EMBL/GenBank/DDBJ databases">
        <title>Massive genome expansion in bonnet fungi (Mycena s.s.) driven by repeated elements and novel gene families across ecological guilds.</title>
        <authorList>
            <consortium name="Lawrence Berkeley National Laboratory"/>
            <person name="Harder C.B."/>
            <person name="Miyauchi S."/>
            <person name="Viragh M."/>
            <person name="Kuo A."/>
            <person name="Thoen E."/>
            <person name="Andreopoulos B."/>
            <person name="Lu D."/>
            <person name="Skrede I."/>
            <person name="Drula E."/>
            <person name="Henrissat B."/>
            <person name="Morin E."/>
            <person name="Kohler A."/>
            <person name="Barry K."/>
            <person name="LaButti K."/>
            <person name="Morin E."/>
            <person name="Salamov A."/>
            <person name="Lipzen A."/>
            <person name="Mereny Z."/>
            <person name="Hegedus B."/>
            <person name="Baldrian P."/>
            <person name="Stursova M."/>
            <person name="Weitz H."/>
            <person name="Taylor A."/>
            <person name="Grigoriev I.V."/>
            <person name="Nagy L.G."/>
            <person name="Martin F."/>
            <person name="Kauserud H."/>
        </authorList>
    </citation>
    <scope>NUCLEOTIDE SEQUENCE</scope>
    <source>
        <strain evidence="1">CBHHK182m</strain>
    </source>
</reference>
<dbReference type="EMBL" id="JARKIB010000163">
    <property type="protein sequence ID" value="KAJ7729814.1"/>
    <property type="molecule type" value="Genomic_DNA"/>
</dbReference>
<comment type="caution">
    <text evidence="1">The sequence shown here is derived from an EMBL/GenBank/DDBJ whole genome shotgun (WGS) entry which is preliminary data.</text>
</comment>
<proteinExistence type="predicted"/>
<sequence>MDLTMQVTFNGQQRTLRETVALALSAGWKVVRVTKAPRSLFGHIVAVPVAVPVPPQRRARAGSGSAFRYAVRRWCGREQQHAWRGCEWGCKRGLVLGSGRDGVRDGDGEDACAGAVVGESGQGERECVLDGPHGTSSLLYSLYRETKADVNAADASDLQRPGTHPPRDRRARALRRKVVRVTKAPGSLFGHIVAVPVAVPVPPQ</sequence>
<name>A0AAD7HWK9_9AGAR</name>
<dbReference type="InterPro" id="IPR029063">
    <property type="entry name" value="SAM-dependent_MTases_sf"/>
</dbReference>
<dbReference type="Proteomes" id="UP001215598">
    <property type="component" value="Unassembled WGS sequence"/>
</dbReference>
<keyword evidence="2" id="KW-1185">Reference proteome</keyword>
<organism evidence="1 2">
    <name type="scientific">Mycena metata</name>
    <dbReference type="NCBI Taxonomy" id="1033252"/>
    <lineage>
        <taxon>Eukaryota</taxon>
        <taxon>Fungi</taxon>
        <taxon>Dikarya</taxon>
        <taxon>Basidiomycota</taxon>
        <taxon>Agaricomycotina</taxon>
        <taxon>Agaricomycetes</taxon>
        <taxon>Agaricomycetidae</taxon>
        <taxon>Agaricales</taxon>
        <taxon>Marasmiineae</taxon>
        <taxon>Mycenaceae</taxon>
        <taxon>Mycena</taxon>
    </lineage>
</organism>
<accession>A0AAD7HWK9</accession>
<evidence type="ECO:0000313" key="1">
    <source>
        <dbReference type="EMBL" id="KAJ7729814.1"/>
    </source>
</evidence>